<name>A0A392TE13_9FABA</name>
<feature type="non-terminal residue" evidence="1">
    <location>
        <position position="1"/>
    </location>
</feature>
<comment type="caution">
    <text evidence="1">The sequence shown here is derived from an EMBL/GenBank/DDBJ whole genome shotgun (WGS) entry which is preliminary data.</text>
</comment>
<sequence length="65" mass="7475">LDNEQYSHVKATILNSDPLPPLRRAFNHVLREEARFATDKEKGYRKSELGIAFYSSSGSRHKGRE</sequence>
<reference evidence="1 2" key="1">
    <citation type="journal article" date="2018" name="Front. Plant Sci.">
        <title>Red Clover (Trifolium pratense) and Zigzag Clover (T. medium) - A Picture of Genomic Similarities and Differences.</title>
        <authorList>
            <person name="Dluhosova J."/>
            <person name="Istvanek J."/>
            <person name="Nedelnik J."/>
            <person name="Repkova J."/>
        </authorList>
    </citation>
    <scope>NUCLEOTIDE SEQUENCE [LARGE SCALE GENOMIC DNA]</scope>
    <source>
        <strain evidence="2">cv. 10/8</strain>
        <tissue evidence="1">Leaf</tissue>
    </source>
</reference>
<accession>A0A392TE13</accession>
<dbReference type="EMBL" id="LXQA010562453">
    <property type="protein sequence ID" value="MCI59381.1"/>
    <property type="molecule type" value="Genomic_DNA"/>
</dbReference>
<dbReference type="AlphaFoldDB" id="A0A392TE13"/>
<dbReference type="Proteomes" id="UP000265520">
    <property type="component" value="Unassembled WGS sequence"/>
</dbReference>
<organism evidence="1 2">
    <name type="scientific">Trifolium medium</name>
    <dbReference type="NCBI Taxonomy" id="97028"/>
    <lineage>
        <taxon>Eukaryota</taxon>
        <taxon>Viridiplantae</taxon>
        <taxon>Streptophyta</taxon>
        <taxon>Embryophyta</taxon>
        <taxon>Tracheophyta</taxon>
        <taxon>Spermatophyta</taxon>
        <taxon>Magnoliopsida</taxon>
        <taxon>eudicotyledons</taxon>
        <taxon>Gunneridae</taxon>
        <taxon>Pentapetalae</taxon>
        <taxon>rosids</taxon>
        <taxon>fabids</taxon>
        <taxon>Fabales</taxon>
        <taxon>Fabaceae</taxon>
        <taxon>Papilionoideae</taxon>
        <taxon>50 kb inversion clade</taxon>
        <taxon>NPAAA clade</taxon>
        <taxon>Hologalegina</taxon>
        <taxon>IRL clade</taxon>
        <taxon>Trifolieae</taxon>
        <taxon>Trifolium</taxon>
    </lineage>
</organism>
<keyword evidence="2" id="KW-1185">Reference proteome</keyword>
<evidence type="ECO:0000313" key="1">
    <source>
        <dbReference type="EMBL" id="MCI59381.1"/>
    </source>
</evidence>
<proteinExistence type="predicted"/>
<protein>
    <submittedName>
        <fullName evidence="1">Uncharacterized protein</fullName>
    </submittedName>
</protein>
<evidence type="ECO:0000313" key="2">
    <source>
        <dbReference type="Proteomes" id="UP000265520"/>
    </source>
</evidence>